<evidence type="ECO:0000256" key="7">
    <source>
        <dbReference type="ARBA" id="ARBA00022605"/>
    </source>
</evidence>
<accession>A0A4P9WIF5</accession>
<evidence type="ECO:0000256" key="4">
    <source>
        <dbReference type="ARBA" id="ARBA00008694"/>
    </source>
</evidence>
<dbReference type="EMBL" id="KZ994737">
    <property type="protein sequence ID" value="RKO92202.1"/>
    <property type="molecule type" value="Genomic_DNA"/>
</dbReference>
<evidence type="ECO:0000256" key="10">
    <source>
        <dbReference type="ARBA" id="ARBA00023128"/>
    </source>
</evidence>
<dbReference type="OrthoDB" id="5585968at2759"/>
<evidence type="ECO:0000256" key="13">
    <source>
        <dbReference type="ARBA" id="ARBA00033251"/>
    </source>
</evidence>
<evidence type="ECO:0000256" key="1">
    <source>
        <dbReference type="ARBA" id="ARBA00002294"/>
    </source>
</evidence>
<comment type="subcellular location">
    <subcellularLocation>
        <location evidence="2">Mitochondrion</location>
    </subcellularLocation>
</comment>
<dbReference type="Proteomes" id="UP000269721">
    <property type="component" value="Unassembled WGS sequence"/>
</dbReference>
<dbReference type="GO" id="GO:0005759">
    <property type="term" value="C:mitochondrial matrix"/>
    <property type="evidence" value="ECO:0007669"/>
    <property type="project" value="TreeGrafter"/>
</dbReference>
<dbReference type="InterPro" id="IPR036393">
    <property type="entry name" value="AceGlu_kinase-like_sf"/>
</dbReference>
<dbReference type="PANTHER" id="PTHR23342:SF4">
    <property type="entry name" value="AMINO-ACID ACETYLTRANSFERASE, MITOCHONDRIAL"/>
    <property type="match status" value="1"/>
</dbReference>
<sequence>MGTLRRQPLIGVIGIRCLEHSVHTRREVFEPSSIPCPTPVPTPSRHPFPPTQKLIFDVLSALPSQREARHFLRRFDQQPEAIASPIPPPEPAILADSARSDRLGIVCLEPHLDWDRLVAFAGTLVRLRTLGLTPVVVVDSGAVVEEDDVGDEEEEDEGREVHAREAAIREVFRVVEAIEKAGGRAMGLYNGVLNVAEEAGSGAEGLTLALAPIHAALSLNQIPVLAPTACTSPASTRMLVPTRSVLLSLARALSDSSLLGLPVKAIFANSSGGLTVRGRPVSFVNLEDEYDEMRTTVGTRAARAPYHEGPNETPDDALAVARETSTLDTLRALLAVLPRSASAVVTSADSSTGIIANLITDKPAPLTPHPVPARRGPTPPTLLRHGLPVTLHTSLTTLPLPRLTTLLDLSFQKSLLPTPFYTRLETVLDAVIMAGDFDGAAIVTKEVDPFWEETEGEEERAIAYLDKFAVRPDRQGSGVADVLWKRLRRRYPDLVWRSRADNPVNKWYFDRSDGNLKLPGGHWMMFWYGPHGLGRLNSYREATGSIPRSFAAPGESAAGGK</sequence>
<evidence type="ECO:0000256" key="12">
    <source>
        <dbReference type="ARBA" id="ARBA00030346"/>
    </source>
</evidence>
<keyword evidence="10" id="KW-0496">Mitochondrion</keyword>
<evidence type="ECO:0000256" key="9">
    <source>
        <dbReference type="ARBA" id="ARBA00022946"/>
    </source>
</evidence>
<dbReference type="GO" id="GO:0006592">
    <property type="term" value="P:ornithine biosynthetic process"/>
    <property type="evidence" value="ECO:0007669"/>
    <property type="project" value="TreeGrafter"/>
</dbReference>
<dbReference type="UniPathway" id="UPA00068"/>
<feature type="domain" description="N-acetyltransferase" evidence="15">
    <location>
        <begin position="387"/>
        <end position="551"/>
    </location>
</feature>
<gene>
    <name evidence="16" type="ORF">BDK51DRAFT_31939</name>
</gene>
<dbReference type="Gene3D" id="3.40.630.30">
    <property type="match status" value="1"/>
</dbReference>
<reference evidence="17" key="1">
    <citation type="journal article" date="2018" name="Nat. Microbiol.">
        <title>Leveraging single-cell genomics to expand the fungal tree of life.</title>
        <authorList>
            <person name="Ahrendt S.R."/>
            <person name="Quandt C.A."/>
            <person name="Ciobanu D."/>
            <person name="Clum A."/>
            <person name="Salamov A."/>
            <person name="Andreopoulos B."/>
            <person name="Cheng J.F."/>
            <person name="Woyke T."/>
            <person name="Pelin A."/>
            <person name="Henrissat B."/>
            <person name="Reynolds N.K."/>
            <person name="Benny G.L."/>
            <person name="Smith M.E."/>
            <person name="James T.Y."/>
            <person name="Grigoriev I.V."/>
        </authorList>
    </citation>
    <scope>NUCLEOTIDE SEQUENCE [LARGE SCALE GENOMIC DNA]</scope>
</reference>
<comment type="pathway">
    <text evidence="3">Amino-acid biosynthesis; L-arginine biosynthesis; N(2)-acetyl-L-ornithine from L-glutamate: step 1/4.</text>
</comment>
<name>A0A4P9WIF5_9FUNG</name>
<protein>
    <recommendedName>
        <fullName evidence="6">Amino-acid acetyltransferase, mitochondrial</fullName>
        <ecNumber evidence="5">2.3.1.1</ecNumber>
    </recommendedName>
    <alternativeName>
        <fullName evidence="12">Glutamate N-acetyltransferase</fullName>
    </alternativeName>
    <alternativeName>
        <fullName evidence="13">N-acetylglutamate synthase</fullName>
    </alternativeName>
</protein>
<keyword evidence="7" id="KW-0028">Amino-acid biosynthesis</keyword>
<comment type="function">
    <text evidence="1">N-acetylglutamate synthase involved in arginine biosynthesis.</text>
</comment>
<organism evidence="16 17">
    <name type="scientific">Blyttiomyces helicus</name>
    <dbReference type="NCBI Taxonomy" id="388810"/>
    <lineage>
        <taxon>Eukaryota</taxon>
        <taxon>Fungi</taxon>
        <taxon>Fungi incertae sedis</taxon>
        <taxon>Chytridiomycota</taxon>
        <taxon>Chytridiomycota incertae sedis</taxon>
        <taxon>Chytridiomycetes</taxon>
        <taxon>Chytridiomycetes incertae sedis</taxon>
        <taxon>Blyttiomyces</taxon>
    </lineage>
</organism>
<dbReference type="Gene3D" id="3.40.1160.10">
    <property type="entry name" value="Acetylglutamate kinase-like"/>
    <property type="match status" value="1"/>
</dbReference>
<evidence type="ECO:0000256" key="3">
    <source>
        <dbReference type="ARBA" id="ARBA00004925"/>
    </source>
</evidence>
<evidence type="ECO:0000256" key="5">
    <source>
        <dbReference type="ARBA" id="ARBA00012697"/>
    </source>
</evidence>
<dbReference type="EC" id="2.3.1.1" evidence="5"/>
<keyword evidence="9" id="KW-0809">Transit peptide</keyword>
<dbReference type="GO" id="GO:0006526">
    <property type="term" value="P:L-arginine biosynthetic process"/>
    <property type="evidence" value="ECO:0007669"/>
    <property type="project" value="UniProtKB-UniPathway"/>
</dbReference>
<evidence type="ECO:0000259" key="15">
    <source>
        <dbReference type="PROSITE" id="PS51731"/>
    </source>
</evidence>
<dbReference type="PANTHER" id="PTHR23342">
    <property type="entry name" value="N-ACETYLGLUTAMATE SYNTHASE"/>
    <property type="match status" value="1"/>
</dbReference>
<evidence type="ECO:0000256" key="14">
    <source>
        <dbReference type="ARBA" id="ARBA00048372"/>
    </source>
</evidence>
<keyword evidence="8" id="KW-0808">Transferase</keyword>
<proteinExistence type="inferred from homology"/>
<dbReference type="GO" id="GO:0004042">
    <property type="term" value="F:L-glutamate N-acetyltransferase activity"/>
    <property type="evidence" value="ECO:0007669"/>
    <property type="project" value="TreeGrafter"/>
</dbReference>
<evidence type="ECO:0000256" key="8">
    <source>
        <dbReference type="ARBA" id="ARBA00022679"/>
    </source>
</evidence>
<keyword evidence="11" id="KW-0012">Acyltransferase</keyword>
<dbReference type="Pfam" id="PF04768">
    <property type="entry name" value="NAT"/>
    <property type="match status" value="1"/>
</dbReference>
<evidence type="ECO:0000256" key="11">
    <source>
        <dbReference type="ARBA" id="ARBA00023315"/>
    </source>
</evidence>
<keyword evidence="17" id="KW-1185">Reference proteome</keyword>
<comment type="similarity">
    <text evidence="4">Belongs to the acetyltransferase family.</text>
</comment>
<evidence type="ECO:0000256" key="2">
    <source>
        <dbReference type="ARBA" id="ARBA00004173"/>
    </source>
</evidence>
<dbReference type="AlphaFoldDB" id="A0A4P9WIF5"/>
<evidence type="ECO:0000313" key="17">
    <source>
        <dbReference type="Proteomes" id="UP000269721"/>
    </source>
</evidence>
<evidence type="ECO:0000256" key="6">
    <source>
        <dbReference type="ARBA" id="ARBA00018802"/>
    </source>
</evidence>
<dbReference type="PROSITE" id="PS51731">
    <property type="entry name" value="GNAT_NAGS"/>
    <property type="match status" value="1"/>
</dbReference>
<dbReference type="InterPro" id="IPR006855">
    <property type="entry name" value="Vertebrate-like_GNAT_dom"/>
</dbReference>
<comment type="catalytic activity">
    <reaction evidence="14">
        <text>L-glutamate + acetyl-CoA = N-acetyl-L-glutamate + CoA + H(+)</text>
        <dbReference type="Rhea" id="RHEA:24292"/>
        <dbReference type="ChEBI" id="CHEBI:15378"/>
        <dbReference type="ChEBI" id="CHEBI:29985"/>
        <dbReference type="ChEBI" id="CHEBI:44337"/>
        <dbReference type="ChEBI" id="CHEBI:57287"/>
        <dbReference type="ChEBI" id="CHEBI:57288"/>
        <dbReference type="EC" id="2.3.1.1"/>
    </reaction>
</comment>
<evidence type="ECO:0000313" key="16">
    <source>
        <dbReference type="EMBL" id="RKO92202.1"/>
    </source>
</evidence>